<evidence type="ECO:0000313" key="2">
    <source>
        <dbReference type="Proteomes" id="UP000033664"/>
    </source>
</evidence>
<dbReference type="GeneID" id="58230074"/>
<comment type="caution">
    <text evidence="1">The sequence shown here is derived from an EMBL/GenBank/DDBJ whole genome shotgun (WGS) entry which is preliminary data.</text>
</comment>
<reference evidence="1 2" key="1">
    <citation type="journal article" date="2015" name="BMC Genomics">
        <title>Genome mining reveals unlocked bioactive potential of marine Gram-negative bacteria.</title>
        <authorList>
            <person name="Machado H."/>
            <person name="Sonnenschein E.C."/>
            <person name="Melchiorsen J."/>
            <person name="Gram L."/>
        </authorList>
    </citation>
    <scope>NUCLEOTIDE SEQUENCE [LARGE SCALE GENOMIC DNA]</scope>
    <source>
        <strain evidence="1 2">S3137</strain>
    </source>
</reference>
<accession>A0A0F4PKZ4</accession>
<dbReference type="PATRIC" id="fig|151081.8.peg.2618"/>
<dbReference type="Proteomes" id="UP000033664">
    <property type="component" value="Unassembled WGS sequence"/>
</dbReference>
<organism evidence="1 2">
    <name type="scientific">Pseudoalteromonas ruthenica</name>
    <dbReference type="NCBI Taxonomy" id="151081"/>
    <lineage>
        <taxon>Bacteria</taxon>
        <taxon>Pseudomonadati</taxon>
        <taxon>Pseudomonadota</taxon>
        <taxon>Gammaproteobacteria</taxon>
        <taxon>Alteromonadales</taxon>
        <taxon>Pseudoalteromonadaceae</taxon>
        <taxon>Pseudoalteromonas</taxon>
    </lineage>
</organism>
<proteinExistence type="predicted"/>
<dbReference type="AlphaFoldDB" id="A0A0F4PKZ4"/>
<keyword evidence="2" id="KW-1185">Reference proteome</keyword>
<dbReference type="eggNOG" id="ENOG5032VWF">
    <property type="taxonomic scope" value="Bacteria"/>
</dbReference>
<dbReference type="OrthoDB" id="7067095at2"/>
<dbReference type="EMBL" id="JXXZ01000015">
    <property type="protein sequence ID" value="KJY96787.1"/>
    <property type="molecule type" value="Genomic_DNA"/>
</dbReference>
<gene>
    <name evidence="1" type="ORF">TW72_16355</name>
</gene>
<protein>
    <submittedName>
        <fullName evidence="1">Uncharacterized protein</fullName>
    </submittedName>
</protein>
<sequence>MKKEFTFTVKGHHIRIINSWFHGAKLYVDGDLRDVDSSLIATGKTALLSANLGELGILEVFPSALISVEMDAYVSKGDDRARVYSSHQRLNLKEQRLRQ</sequence>
<evidence type="ECO:0000313" key="1">
    <source>
        <dbReference type="EMBL" id="KJY96787.1"/>
    </source>
</evidence>
<name>A0A0F4PKZ4_9GAMM</name>
<dbReference type="RefSeq" id="WP_045979849.1">
    <property type="nucleotide sequence ID" value="NZ_CP023396.1"/>
</dbReference>